<reference evidence="4" key="3">
    <citation type="submission" date="2017-01" db="EMBL/GenBank/DDBJ databases">
        <authorList>
            <person name="Mah S.A."/>
            <person name="Swanson W.J."/>
            <person name="Moy G.W."/>
            <person name="Vacquier V.D."/>
        </authorList>
    </citation>
    <scope>NUCLEOTIDE SEQUENCE [LARGE SCALE GENOMIC DNA]</scope>
    <source>
        <strain evidence="4">DSM 21068</strain>
    </source>
</reference>
<evidence type="ECO:0000259" key="2">
    <source>
        <dbReference type="Pfam" id="PF03544"/>
    </source>
</evidence>
<dbReference type="EMBL" id="FTOJ01000001">
    <property type="protein sequence ID" value="SIS54092.1"/>
    <property type="molecule type" value="Genomic_DNA"/>
</dbReference>
<evidence type="ECO:0000313" key="5">
    <source>
        <dbReference type="Proteomes" id="UP000186246"/>
    </source>
</evidence>
<keyword evidence="6" id="KW-1185">Reference proteome</keyword>
<evidence type="ECO:0000313" key="6">
    <source>
        <dbReference type="Proteomes" id="UP000238314"/>
    </source>
</evidence>
<name>A0A1N7JXL0_9FLAO</name>
<feature type="signal peptide" evidence="1">
    <location>
        <begin position="1"/>
        <end position="18"/>
    </location>
</feature>
<dbReference type="Proteomes" id="UP000186246">
    <property type="component" value="Unassembled WGS sequence"/>
</dbReference>
<protein>
    <submittedName>
        <fullName evidence="4">Protein TonB</fullName>
    </submittedName>
</protein>
<dbReference type="SUPFAM" id="SSF74653">
    <property type="entry name" value="TolA/TonB C-terminal domain"/>
    <property type="match status" value="1"/>
</dbReference>
<dbReference type="EMBL" id="MUGO01000003">
    <property type="protein sequence ID" value="PQA96608.1"/>
    <property type="molecule type" value="Genomic_DNA"/>
</dbReference>
<dbReference type="Proteomes" id="UP000238314">
    <property type="component" value="Unassembled WGS sequence"/>
</dbReference>
<dbReference type="Pfam" id="PF03544">
    <property type="entry name" value="TonB_C"/>
    <property type="match status" value="1"/>
</dbReference>
<reference evidence="5" key="2">
    <citation type="submission" date="2017-01" db="EMBL/GenBank/DDBJ databases">
        <authorList>
            <person name="Varghese N."/>
            <person name="Submissions S."/>
        </authorList>
    </citation>
    <scope>NUCLEOTIDE SEQUENCE [LARGE SCALE GENOMIC DNA]</scope>
    <source>
        <strain evidence="5">DSM 21068</strain>
    </source>
</reference>
<evidence type="ECO:0000313" key="3">
    <source>
        <dbReference type="EMBL" id="PQA96608.1"/>
    </source>
</evidence>
<proteinExistence type="predicted"/>
<reference evidence="3 6" key="1">
    <citation type="submission" date="2016-11" db="EMBL/GenBank/DDBJ databases">
        <title>Whole genomes of Flavobacteriaceae.</title>
        <authorList>
            <person name="Stine C."/>
            <person name="Li C."/>
            <person name="Tadesse D."/>
        </authorList>
    </citation>
    <scope>NUCLEOTIDE SEQUENCE [LARGE SCALE GENOMIC DNA]</scope>
    <source>
        <strain evidence="3 6">DSM 21068</strain>
    </source>
</reference>
<evidence type="ECO:0000313" key="4">
    <source>
        <dbReference type="EMBL" id="SIS54092.1"/>
    </source>
</evidence>
<dbReference type="STRING" id="551459.SAMN05421796_101199"/>
<dbReference type="RefSeq" id="WP_076448922.1">
    <property type="nucleotide sequence ID" value="NZ_FTOJ01000001.1"/>
</dbReference>
<gene>
    <name evidence="3" type="ORF">B0A70_05725</name>
    <name evidence="4" type="ORF">SAMN05421796_101199</name>
</gene>
<dbReference type="InterPro" id="IPR037682">
    <property type="entry name" value="TonB_C"/>
</dbReference>
<accession>A0A1N7JXL0</accession>
<dbReference type="GO" id="GO:0055085">
    <property type="term" value="P:transmembrane transport"/>
    <property type="evidence" value="ECO:0007669"/>
    <property type="project" value="InterPro"/>
</dbReference>
<sequence>MKNIFAILFSICSQAFFAQHEVSPPPPPNVATKDDMLPASITKVYDSPHEVAQYPFGLNTFRKKFANAIVVDSFKKERENTLKTIISFIVERDGTVTDVQAKGTNANFDAEVKRAVRSVKDKWKPAKYKGETVRSRYRIPLTMNLE</sequence>
<dbReference type="OrthoDB" id="1095452at2"/>
<feature type="domain" description="TonB C-terminal" evidence="2">
    <location>
        <begin position="83"/>
        <end position="141"/>
    </location>
</feature>
<feature type="chain" id="PRO_5044563621" evidence="1">
    <location>
        <begin position="19"/>
        <end position="146"/>
    </location>
</feature>
<evidence type="ECO:0000256" key="1">
    <source>
        <dbReference type="SAM" id="SignalP"/>
    </source>
</evidence>
<keyword evidence="1" id="KW-0732">Signal</keyword>
<dbReference type="AlphaFoldDB" id="A0A1N7JXL0"/>
<organism evidence="4 5">
    <name type="scientific">Chryseobacterium piscicola</name>
    <dbReference type="NCBI Taxonomy" id="551459"/>
    <lineage>
        <taxon>Bacteria</taxon>
        <taxon>Pseudomonadati</taxon>
        <taxon>Bacteroidota</taxon>
        <taxon>Flavobacteriia</taxon>
        <taxon>Flavobacteriales</taxon>
        <taxon>Weeksellaceae</taxon>
        <taxon>Chryseobacterium group</taxon>
        <taxon>Chryseobacterium</taxon>
    </lineage>
</organism>
<dbReference type="Gene3D" id="3.30.1150.10">
    <property type="match status" value="1"/>
</dbReference>